<evidence type="ECO:0000313" key="2">
    <source>
        <dbReference type="Proteomes" id="UP000828390"/>
    </source>
</evidence>
<comment type="caution">
    <text evidence="1">The sequence shown here is derived from an EMBL/GenBank/DDBJ whole genome shotgun (WGS) entry which is preliminary data.</text>
</comment>
<name>A0A9D4GJZ3_DREPO</name>
<accession>A0A9D4GJZ3</accession>
<proteinExistence type="predicted"/>
<sequence>MDLIELCWFQLNLCAEVERHGIQQSDSGLHHSVSLMYEGDRHIGFGTTFENKMAAPSVQMPRRGK</sequence>
<reference evidence="1" key="2">
    <citation type="submission" date="2020-11" db="EMBL/GenBank/DDBJ databases">
        <authorList>
            <person name="McCartney M.A."/>
            <person name="Auch B."/>
            <person name="Kono T."/>
            <person name="Mallez S."/>
            <person name="Becker A."/>
            <person name="Gohl D.M."/>
            <person name="Silverstein K.A.T."/>
            <person name="Koren S."/>
            <person name="Bechman K.B."/>
            <person name="Herman A."/>
            <person name="Abrahante J.E."/>
            <person name="Garbe J."/>
        </authorList>
    </citation>
    <scope>NUCLEOTIDE SEQUENCE</scope>
    <source>
        <strain evidence="1">Duluth1</strain>
        <tissue evidence="1">Whole animal</tissue>
    </source>
</reference>
<evidence type="ECO:0000313" key="1">
    <source>
        <dbReference type="EMBL" id="KAH3816851.1"/>
    </source>
</evidence>
<gene>
    <name evidence="1" type="ORF">DPMN_118374</name>
</gene>
<reference evidence="1" key="1">
    <citation type="journal article" date="2019" name="bioRxiv">
        <title>The Genome of the Zebra Mussel, Dreissena polymorpha: A Resource for Invasive Species Research.</title>
        <authorList>
            <person name="McCartney M.A."/>
            <person name="Auch B."/>
            <person name="Kono T."/>
            <person name="Mallez S."/>
            <person name="Zhang Y."/>
            <person name="Obille A."/>
            <person name="Becker A."/>
            <person name="Abrahante J.E."/>
            <person name="Garbe J."/>
            <person name="Badalamenti J.P."/>
            <person name="Herman A."/>
            <person name="Mangelson H."/>
            <person name="Liachko I."/>
            <person name="Sullivan S."/>
            <person name="Sone E.D."/>
            <person name="Koren S."/>
            <person name="Silverstein K.A.T."/>
            <person name="Beckman K.B."/>
            <person name="Gohl D.M."/>
        </authorList>
    </citation>
    <scope>NUCLEOTIDE SEQUENCE</scope>
    <source>
        <strain evidence="1">Duluth1</strain>
        <tissue evidence="1">Whole animal</tissue>
    </source>
</reference>
<dbReference type="AlphaFoldDB" id="A0A9D4GJZ3"/>
<dbReference type="EMBL" id="JAIWYP010000005">
    <property type="protein sequence ID" value="KAH3816851.1"/>
    <property type="molecule type" value="Genomic_DNA"/>
</dbReference>
<keyword evidence="2" id="KW-1185">Reference proteome</keyword>
<organism evidence="1 2">
    <name type="scientific">Dreissena polymorpha</name>
    <name type="common">Zebra mussel</name>
    <name type="synonym">Mytilus polymorpha</name>
    <dbReference type="NCBI Taxonomy" id="45954"/>
    <lineage>
        <taxon>Eukaryota</taxon>
        <taxon>Metazoa</taxon>
        <taxon>Spiralia</taxon>
        <taxon>Lophotrochozoa</taxon>
        <taxon>Mollusca</taxon>
        <taxon>Bivalvia</taxon>
        <taxon>Autobranchia</taxon>
        <taxon>Heteroconchia</taxon>
        <taxon>Euheterodonta</taxon>
        <taxon>Imparidentia</taxon>
        <taxon>Neoheterodontei</taxon>
        <taxon>Myida</taxon>
        <taxon>Dreissenoidea</taxon>
        <taxon>Dreissenidae</taxon>
        <taxon>Dreissena</taxon>
    </lineage>
</organism>
<protein>
    <submittedName>
        <fullName evidence="1">Uncharacterized protein</fullName>
    </submittedName>
</protein>
<dbReference type="Proteomes" id="UP000828390">
    <property type="component" value="Unassembled WGS sequence"/>
</dbReference>